<keyword evidence="4" id="KW-1185">Reference proteome</keyword>
<protein>
    <submittedName>
        <fullName evidence="3">CHAD domain-containing protein</fullName>
    </submittedName>
</protein>
<dbReference type="PROSITE" id="PS51708">
    <property type="entry name" value="CHAD"/>
    <property type="match status" value="1"/>
</dbReference>
<comment type="caution">
    <text evidence="3">The sequence shown here is derived from an EMBL/GenBank/DDBJ whole genome shotgun (WGS) entry which is preliminary data.</text>
</comment>
<evidence type="ECO:0000313" key="4">
    <source>
        <dbReference type="Proteomes" id="UP001214441"/>
    </source>
</evidence>
<dbReference type="RefSeq" id="WP_274044884.1">
    <property type="nucleotide sequence ID" value="NZ_JANCPR020000033.1"/>
</dbReference>
<dbReference type="EMBL" id="JANCPR020000033">
    <property type="protein sequence ID" value="MDJ1135860.1"/>
    <property type="molecule type" value="Genomic_DNA"/>
</dbReference>
<name>A0ABT7A3F2_9ACTN</name>
<gene>
    <name evidence="3" type="ORF">NMN56_028730</name>
</gene>
<feature type="compositionally biased region" description="Low complexity" evidence="1">
    <location>
        <begin position="133"/>
        <end position="146"/>
    </location>
</feature>
<feature type="region of interest" description="Disordered" evidence="1">
    <location>
        <begin position="1"/>
        <end position="20"/>
    </location>
</feature>
<evidence type="ECO:0000256" key="1">
    <source>
        <dbReference type="SAM" id="MobiDB-lite"/>
    </source>
</evidence>
<dbReference type="InterPro" id="IPR038186">
    <property type="entry name" value="CHAD_dom_sf"/>
</dbReference>
<evidence type="ECO:0000259" key="2">
    <source>
        <dbReference type="PROSITE" id="PS51708"/>
    </source>
</evidence>
<reference evidence="3 4" key="1">
    <citation type="submission" date="2023-05" db="EMBL/GenBank/DDBJ databases">
        <title>Streptantibioticus silvisoli sp. nov., acidotolerant actinomycetes 1 from pine litter.</title>
        <authorList>
            <person name="Swiecimska M."/>
            <person name="Golinska P."/>
            <person name="Sangal V."/>
            <person name="Wachnowicz B."/>
            <person name="Goodfellow M."/>
        </authorList>
    </citation>
    <scope>NUCLEOTIDE SEQUENCE [LARGE SCALE GENOMIC DNA]</scope>
    <source>
        <strain evidence="3 4">DSM 42109</strain>
    </source>
</reference>
<dbReference type="Proteomes" id="UP001214441">
    <property type="component" value="Unassembled WGS sequence"/>
</dbReference>
<feature type="domain" description="CHAD" evidence="2">
    <location>
        <begin position="20"/>
        <end position="402"/>
    </location>
</feature>
<dbReference type="SMART" id="SM00880">
    <property type="entry name" value="CHAD"/>
    <property type="match status" value="1"/>
</dbReference>
<evidence type="ECO:0000313" key="3">
    <source>
        <dbReference type="EMBL" id="MDJ1135860.1"/>
    </source>
</evidence>
<sequence>MVGQSRDSVVESGHGTEGTGATAADVLGGYLHARAAEFLRGLRAHAESAGSAESAAETAVAVETLRAAARRLNGALHTYRPLLDPAWADQLRTELSWLSGTLAREYAYAARLDRLLTALHRLASGARDGGPDRGTTTARAGAADRNGAGDRDGAGSKDGAGTRGGGDKGAGDKGGAGEKGGAGRKGVEGERGAERGALPVGAARAGALLDRQLTLSRTRAHSAALGALGSARFHAVADAVAVLASEVPFRRDTKETADRPAPGVLVPLAEQARRQLTEAVGGLPLTRAGAPYNAEALSRSLAAEARQDAAWHQVRVLLRLHRYALEVLGPHAEGDSRLVPACAALDRHREAAEAAAAAASAAATPRIAPASAYALGVLHADQRHEVEAARFAFGRLWGRTQVPSRAPSARGEAL</sequence>
<accession>A0ABT7A3F2</accession>
<dbReference type="Pfam" id="PF05235">
    <property type="entry name" value="CHAD"/>
    <property type="match status" value="1"/>
</dbReference>
<feature type="compositionally biased region" description="Gly residues" evidence="1">
    <location>
        <begin position="172"/>
        <end position="184"/>
    </location>
</feature>
<feature type="region of interest" description="Disordered" evidence="1">
    <location>
        <begin position="124"/>
        <end position="198"/>
    </location>
</feature>
<feature type="compositionally biased region" description="Basic and acidic residues" evidence="1">
    <location>
        <begin position="185"/>
        <end position="194"/>
    </location>
</feature>
<dbReference type="InterPro" id="IPR007899">
    <property type="entry name" value="CHAD_dom"/>
</dbReference>
<dbReference type="Gene3D" id="1.40.20.10">
    <property type="entry name" value="CHAD domain"/>
    <property type="match status" value="2"/>
</dbReference>
<proteinExistence type="predicted"/>
<organism evidence="3 4">
    <name type="scientific">Streptomyces iconiensis</name>
    <dbReference type="NCBI Taxonomy" id="1384038"/>
    <lineage>
        <taxon>Bacteria</taxon>
        <taxon>Bacillati</taxon>
        <taxon>Actinomycetota</taxon>
        <taxon>Actinomycetes</taxon>
        <taxon>Kitasatosporales</taxon>
        <taxon>Streptomycetaceae</taxon>
        <taxon>Streptomyces</taxon>
    </lineage>
</organism>